<dbReference type="AlphaFoldDB" id="A0A1B6LI80"/>
<proteinExistence type="predicted"/>
<evidence type="ECO:0000256" key="3">
    <source>
        <dbReference type="SAM" id="Phobius"/>
    </source>
</evidence>
<keyword evidence="3" id="KW-0472">Membrane</keyword>
<evidence type="ECO:0000256" key="2">
    <source>
        <dbReference type="ARBA" id="ARBA00023180"/>
    </source>
</evidence>
<keyword evidence="1" id="KW-0378">Hydrolase</keyword>
<feature type="non-terminal residue" evidence="5">
    <location>
        <position position="1"/>
    </location>
</feature>
<name>A0A1B6LI80_9HEMI</name>
<keyword evidence="2" id="KW-0325">Glycoprotein</keyword>
<dbReference type="PANTHER" id="PTHR10340:SF57">
    <property type="entry name" value="METALLOPHOS DOMAIN-CONTAINING PROTEIN"/>
    <property type="match status" value="1"/>
</dbReference>
<feature type="transmembrane region" description="Helical" evidence="3">
    <location>
        <begin position="82"/>
        <end position="106"/>
    </location>
</feature>
<dbReference type="InterPro" id="IPR045473">
    <property type="entry name" value="ASM_C"/>
</dbReference>
<dbReference type="GO" id="GO:0008081">
    <property type="term" value="F:phosphoric diester hydrolase activity"/>
    <property type="evidence" value="ECO:0007669"/>
    <property type="project" value="TreeGrafter"/>
</dbReference>
<evidence type="ECO:0000256" key="1">
    <source>
        <dbReference type="ARBA" id="ARBA00022801"/>
    </source>
</evidence>
<evidence type="ECO:0000313" key="5">
    <source>
        <dbReference type="EMBL" id="JAT23294.1"/>
    </source>
</evidence>
<accession>A0A1B6LI80</accession>
<reference evidence="5" key="1">
    <citation type="submission" date="2015-11" db="EMBL/GenBank/DDBJ databases">
        <title>De novo transcriptome assembly of four potential Pierce s Disease insect vectors from Arizona vineyards.</title>
        <authorList>
            <person name="Tassone E.E."/>
        </authorList>
    </citation>
    <scope>NUCLEOTIDE SEQUENCE</scope>
</reference>
<gene>
    <name evidence="5" type="ORF">g.3646</name>
</gene>
<protein>
    <recommendedName>
        <fullName evidence="4">Sphingomyelin phosphodiesterase C-terminal domain-containing protein</fullName>
    </recommendedName>
</protein>
<organism evidence="5">
    <name type="scientific">Graphocephala atropunctata</name>
    <dbReference type="NCBI Taxonomy" id="36148"/>
    <lineage>
        <taxon>Eukaryota</taxon>
        <taxon>Metazoa</taxon>
        <taxon>Ecdysozoa</taxon>
        <taxon>Arthropoda</taxon>
        <taxon>Hexapoda</taxon>
        <taxon>Insecta</taxon>
        <taxon>Pterygota</taxon>
        <taxon>Neoptera</taxon>
        <taxon>Paraneoptera</taxon>
        <taxon>Hemiptera</taxon>
        <taxon>Auchenorrhyncha</taxon>
        <taxon>Membracoidea</taxon>
        <taxon>Cicadellidae</taxon>
        <taxon>Cicadellinae</taxon>
        <taxon>Cicadellini</taxon>
        <taxon>Graphocephala</taxon>
    </lineage>
</organism>
<dbReference type="EMBL" id="GEBQ01016683">
    <property type="protein sequence ID" value="JAT23294.1"/>
    <property type="molecule type" value="Transcribed_RNA"/>
</dbReference>
<feature type="domain" description="Sphingomyelin phosphodiesterase C-terminal" evidence="4">
    <location>
        <begin position="1"/>
        <end position="83"/>
    </location>
</feature>
<keyword evidence="3" id="KW-0812">Transmembrane</keyword>
<dbReference type="Pfam" id="PF19272">
    <property type="entry name" value="ASMase_C"/>
    <property type="match status" value="1"/>
</dbReference>
<evidence type="ECO:0000259" key="4">
    <source>
        <dbReference type="Pfam" id="PF19272"/>
    </source>
</evidence>
<dbReference type="PANTHER" id="PTHR10340">
    <property type="entry name" value="SPHINGOMYELIN PHOSPHODIESTERASE"/>
    <property type="match status" value="1"/>
</dbReference>
<keyword evidence="3" id="KW-1133">Transmembrane helix</keyword>
<dbReference type="GO" id="GO:0005615">
    <property type="term" value="C:extracellular space"/>
    <property type="evidence" value="ECO:0007669"/>
    <property type="project" value="TreeGrafter"/>
</dbReference>
<sequence length="111" mass="12145">REKADWSQEYNFTSYYGLTNITPSSLHELASSFRHDSPSFNRYYQANSVGLPMGHCDDSCTHTHYCATTRVEYSEFRHCLDAAASALASGSTAITAGLFVLLALGLPSLAT</sequence>